<sequence>MTSRRSVLAYRIAALACVAVLVLAGALWWFGRLGGGTKVTAYFGNAVGVYPGSDVRVLGLKVGDIDAVVPDGPRVRVEMSVRNGVRIPAGASAVIVAPTLVSDRYVQFTPVYTGGAVLAPGAVIPRERTAAPVEVDDMARSLGQLVTALGPNGANANGAVSDALRTGADNLAGNGENLGTTLRRLGDAASTLDRSKGDLFSTVDNLARFTKTLSDSDKQLRGLSGQLADVTSFLASERQDMGTALGSIAGALGEVHDFIANNRDRVQSNVSSLTGITQALVDQRGALAEVLDVVPLLASNALNTYDPASGTLQARANLNELTSPPILMVCRLLKQGAPPQIPPVLLNACEKLAPVLDGTLGLPSVAQVLSSVQQGKLPPLPLPVIDAMTPGGKP</sequence>
<dbReference type="EMBL" id="JBHUKU010000028">
    <property type="protein sequence ID" value="MFD2464895.1"/>
    <property type="molecule type" value="Genomic_DNA"/>
</dbReference>
<dbReference type="InterPro" id="IPR052336">
    <property type="entry name" value="MlaD_Phospholipid_Transporter"/>
</dbReference>
<organism evidence="4 5">
    <name type="scientific">Amycolatopsis samaneae</name>
    <dbReference type="NCBI Taxonomy" id="664691"/>
    <lineage>
        <taxon>Bacteria</taxon>
        <taxon>Bacillati</taxon>
        <taxon>Actinomycetota</taxon>
        <taxon>Actinomycetes</taxon>
        <taxon>Pseudonocardiales</taxon>
        <taxon>Pseudonocardiaceae</taxon>
        <taxon>Amycolatopsis</taxon>
    </lineage>
</organism>
<proteinExistence type="predicted"/>
<keyword evidence="1" id="KW-0472">Membrane</keyword>
<dbReference type="RefSeq" id="WP_345399550.1">
    <property type="nucleotide sequence ID" value="NZ_BAABHG010000010.1"/>
</dbReference>
<evidence type="ECO:0000313" key="4">
    <source>
        <dbReference type="EMBL" id="MFD2464895.1"/>
    </source>
</evidence>
<dbReference type="Pfam" id="PF11887">
    <property type="entry name" value="Mce4_CUP1"/>
    <property type="match status" value="1"/>
</dbReference>
<comment type="caution">
    <text evidence="4">The sequence shown here is derived from an EMBL/GenBank/DDBJ whole genome shotgun (WGS) entry which is preliminary data.</text>
</comment>
<dbReference type="InterPro" id="IPR005693">
    <property type="entry name" value="Mce"/>
</dbReference>
<keyword evidence="1" id="KW-0812">Transmembrane</keyword>
<dbReference type="PANTHER" id="PTHR33371:SF4">
    <property type="entry name" value="INTERMEMBRANE PHOSPHOLIPID TRANSPORT SYSTEM BINDING PROTEIN MLAD"/>
    <property type="match status" value="1"/>
</dbReference>
<feature type="domain" description="Mce/MlaD" evidence="2">
    <location>
        <begin position="36"/>
        <end position="110"/>
    </location>
</feature>
<accession>A0ABW5GVD8</accession>
<dbReference type="Pfam" id="PF02470">
    <property type="entry name" value="MlaD"/>
    <property type="match status" value="1"/>
</dbReference>
<evidence type="ECO:0000259" key="2">
    <source>
        <dbReference type="Pfam" id="PF02470"/>
    </source>
</evidence>
<keyword evidence="5" id="KW-1185">Reference proteome</keyword>
<name>A0ABW5GVD8_9PSEU</name>
<dbReference type="PANTHER" id="PTHR33371">
    <property type="entry name" value="INTERMEMBRANE PHOSPHOLIPID TRANSPORT SYSTEM BINDING PROTEIN MLAD-RELATED"/>
    <property type="match status" value="1"/>
</dbReference>
<dbReference type="NCBIfam" id="TIGR00996">
    <property type="entry name" value="Mtu_fam_mce"/>
    <property type="match status" value="1"/>
</dbReference>
<keyword evidence="1" id="KW-1133">Transmembrane helix</keyword>
<gene>
    <name evidence="4" type="ORF">ACFSYJ_40195</name>
</gene>
<dbReference type="Proteomes" id="UP001597419">
    <property type="component" value="Unassembled WGS sequence"/>
</dbReference>
<reference evidence="5" key="1">
    <citation type="journal article" date="2019" name="Int. J. Syst. Evol. Microbiol.">
        <title>The Global Catalogue of Microorganisms (GCM) 10K type strain sequencing project: providing services to taxonomists for standard genome sequencing and annotation.</title>
        <authorList>
            <consortium name="The Broad Institute Genomics Platform"/>
            <consortium name="The Broad Institute Genome Sequencing Center for Infectious Disease"/>
            <person name="Wu L."/>
            <person name="Ma J."/>
        </authorList>
    </citation>
    <scope>NUCLEOTIDE SEQUENCE [LARGE SCALE GENOMIC DNA]</scope>
    <source>
        <strain evidence="5">CGMCC 4.7643</strain>
    </source>
</reference>
<dbReference type="InterPro" id="IPR024516">
    <property type="entry name" value="Mce_C"/>
</dbReference>
<evidence type="ECO:0000313" key="5">
    <source>
        <dbReference type="Proteomes" id="UP001597419"/>
    </source>
</evidence>
<feature type="domain" description="Mammalian cell entry C-terminal" evidence="3">
    <location>
        <begin position="117"/>
        <end position="293"/>
    </location>
</feature>
<dbReference type="InterPro" id="IPR003399">
    <property type="entry name" value="Mce/MlaD"/>
</dbReference>
<evidence type="ECO:0000256" key="1">
    <source>
        <dbReference type="SAM" id="Phobius"/>
    </source>
</evidence>
<evidence type="ECO:0000259" key="3">
    <source>
        <dbReference type="Pfam" id="PF11887"/>
    </source>
</evidence>
<feature type="transmembrane region" description="Helical" evidence="1">
    <location>
        <begin position="12"/>
        <end position="31"/>
    </location>
</feature>
<protein>
    <submittedName>
        <fullName evidence="4">MCE family protein</fullName>
    </submittedName>
</protein>